<dbReference type="PIRSF" id="PIRSF014677">
    <property type="entry name" value="UCP014677"/>
    <property type="match status" value="1"/>
</dbReference>
<keyword evidence="2" id="KW-1185">Reference proteome</keyword>
<comment type="caution">
    <text evidence="1">The sequence shown here is derived from an EMBL/GenBank/DDBJ whole genome shotgun (WGS) entry which is preliminary data.</text>
</comment>
<dbReference type="OrthoDB" id="5241047at2"/>
<evidence type="ECO:0000313" key="1">
    <source>
        <dbReference type="EMBL" id="TFC09870.1"/>
    </source>
</evidence>
<dbReference type="RefSeq" id="WP_134569307.1">
    <property type="nucleotide sequence ID" value="NZ_SOFP01000079.1"/>
</dbReference>
<accession>A0A4R8WKD8</accession>
<dbReference type="EMBL" id="SOFP01000079">
    <property type="protein sequence ID" value="TFC09870.1"/>
    <property type="molecule type" value="Genomic_DNA"/>
</dbReference>
<organism evidence="1 2">
    <name type="scientific">Cryobacterium algoritolerans</name>
    <dbReference type="NCBI Taxonomy" id="1259184"/>
    <lineage>
        <taxon>Bacteria</taxon>
        <taxon>Bacillati</taxon>
        <taxon>Actinomycetota</taxon>
        <taxon>Actinomycetes</taxon>
        <taxon>Micrococcales</taxon>
        <taxon>Microbacteriaceae</taxon>
        <taxon>Cryobacterium</taxon>
    </lineage>
</organism>
<name>A0A4R8WKD8_9MICO</name>
<dbReference type="AlphaFoldDB" id="A0A4R8WKD8"/>
<dbReference type="Proteomes" id="UP000298412">
    <property type="component" value="Unassembled WGS sequence"/>
</dbReference>
<sequence length="524" mass="57940">MTFSEELAGHLGKFSTAPFLFIGSGFSRRFVGSEDWNGLLGVFADKTQSSIARYSASANGDPAAIASLIAEDFHEIWWDDAQYAPSRAKYPNPKTRESALKIEVAEHFSKAVDRLPTDGPQALELGALKAAVLEGVITTNYDSVLESVFPDFEVFVGQDELLFRNPQGVAEIYKIHGSCEAPESLVLTTADYDRFRARNPYLAAKLLTVFVEHPIIFIGYSLNDSNIREILVSIATVLTTDNLDELRDRLIFVQWDPSVSKATLTTGTFAADGMPIPLQIVTVPDYMELFTVLGQLKRRFPARILRHLKEHVYNLVLTSETTNTVYVSNLSGDEDASSVDVVIGVGAIQQFSTQGIVGLTRQDIALDVLTPSLNEKDFGLIVDRVLPRMLGGGRNHTPIFRFLRGAGRLTDAGEIIDPDTIDASIKVRASLGLDAWRPSTGYFETKAKRLVAEHKTIEKLIEVCNLDDVLYAIPSLAPENVNQLVLHDFLLEKSALLDNGSVSESTQWSKSVCFYDYLVNRTRP</sequence>
<proteinExistence type="predicted"/>
<protein>
    <submittedName>
        <fullName evidence="1">Uncharacterized protein</fullName>
    </submittedName>
</protein>
<dbReference type="InterPro" id="IPR011202">
    <property type="entry name" value="UCP014677"/>
</dbReference>
<gene>
    <name evidence="1" type="ORF">E3O19_16130</name>
</gene>
<evidence type="ECO:0000313" key="2">
    <source>
        <dbReference type="Proteomes" id="UP000298412"/>
    </source>
</evidence>
<reference evidence="1 2" key="1">
    <citation type="submission" date="2019-03" db="EMBL/GenBank/DDBJ databases">
        <title>Genomics of glacier-inhabiting Cryobacterium strains.</title>
        <authorList>
            <person name="Liu Q."/>
            <person name="Xin Y.-H."/>
        </authorList>
    </citation>
    <scope>NUCLEOTIDE SEQUENCE [LARGE SCALE GENOMIC DNA]</scope>
    <source>
        <strain evidence="1 2">MDT1-3</strain>
    </source>
</reference>
<dbReference type="Pfam" id="PF13289">
    <property type="entry name" value="SIR2_2"/>
    <property type="match status" value="1"/>
</dbReference>